<proteinExistence type="predicted"/>
<dbReference type="RefSeq" id="WP_156640560.1">
    <property type="nucleotide sequence ID" value="NZ_WOXT01000001.1"/>
</dbReference>
<evidence type="ECO:0000313" key="2">
    <source>
        <dbReference type="Proteomes" id="UP000479692"/>
    </source>
</evidence>
<accession>A0A7C9HL35</accession>
<dbReference type="InterPro" id="IPR010836">
    <property type="entry name" value="SapC"/>
</dbReference>
<gene>
    <name evidence="1" type="ORF">GN331_04150</name>
</gene>
<name>A0A7C9HL35_9GAMM</name>
<evidence type="ECO:0000313" key="1">
    <source>
        <dbReference type="EMBL" id="MUV13395.1"/>
    </source>
</evidence>
<organism evidence="1 2">
    <name type="scientific">Noviluteimonas gilva</name>
    <dbReference type="NCBI Taxonomy" id="2682097"/>
    <lineage>
        <taxon>Bacteria</taxon>
        <taxon>Pseudomonadati</taxon>
        <taxon>Pseudomonadota</taxon>
        <taxon>Gammaproteobacteria</taxon>
        <taxon>Lysobacterales</taxon>
        <taxon>Lysobacteraceae</taxon>
        <taxon>Noviluteimonas</taxon>
    </lineage>
</organism>
<keyword evidence="2" id="KW-1185">Reference proteome</keyword>
<comment type="caution">
    <text evidence="1">The sequence shown here is derived from an EMBL/GenBank/DDBJ whole genome shotgun (WGS) entry which is preliminary data.</text>
</comment>
<dbReference type="Proteomes" id="UP000479692">
    <property type="component" value="Unassembled WGS sequence"/>
</dbReference>
<protein>
    <submittedName>
        <fullName evidence="1">Peptidase</fullName>
    </submittedName>
</protein>
<dbReference type="AlphaFoldDB" id="A0A7C9HL35"/>
<sequence>MANHALLNNIEHRHLRIDSRHAAALGDDVMSAPTFPAEFRNVQAHYPIVFHKAADGAMQPLALFGFQQGENLFLDGERWDATYVPLAIERQPFLIGRDGDALMVHVDLDHPRVRNGGDEALFREQGGTTEYLDRISSVLRALHEGLETVPDFMAAMLDNDLIESFALDVELDDGTVNRLVGFYIVNEERLRALSGPALEALHRAGHLEAAYMVVASVARFRDLIERMNRRHVARR</sequence>
<dbReference type="Pfam" id="PF07277">
    <property type="entry name" value="SapC"/>
    <property type="match status" value="1"/>
</dbReference>
<dbReference type="EMBL" id="WOXT01000001">
    <property type="protein sequence ID" value="MUV13395.1"/>
    <property type="molecule type" value="Genomic_DNA"/>
</dbReference>
<reference evidence="1 2" key="1">
    <citation type="submission" date="2019-12" db="EMBL/GenBank/DDBJ databases">
        <authorList>
            <person name="Xu J."/>
        </authorList>
    </citation>
    <scope>NUCLEOTIDE SEQUENCE [LARGE SCALE GENOMIC DNA]</scope>
    <source>
        <strain evidence="1 2">HX-5-24</strain>
    </source>
</reference>